<gene>
    <name evidence="1" type="ORF">RRG08_050914</name>
</gene>
<dbReference type="EMBL" id="JAWDGP010003389">
    <property type="protein sequence ID" value="KAK3774755.1"/>
    <property type="molecule type" value="Genomic_DNA"/>
</dbReference>
<accession>A0AAE0ZSH4</accession>
<organism evidence="1 2">
    <name type="scientific">Elysia crispata</name>
    <name type="common">lettuce slug</name>
    <dbReference type="NCBI Taxonomy" id="231223"/>
    <lineage>
        <taxon>Eukaryota</taxon>
        <taxon>Metazoa</taxon>
        <taxon>Spiralia</taxon>
        <taxon>Lophotrochozoa</taxon>
        <taxon>Mollusca</taxon>
        <taxon>Gastropoda</taxon>
        <taxon>Heterobranchia</taxon>
        <taxon>Euthyneura</taxon>
        <taxon>Panpulmonata</taxon>
        <taxon>Sacoglossa</taxon>
        <taxon>Placobranchoidea</taxon>
        <taxon>Plakobranchidae</taxon>
        <taxon>Elysia</taxon>
    </lineage>
</organism>
<sequence>MASHRWSVQPLDPVLYAVWSVSGTVKMGQAVEQPLPVSGLARVRAWKPLDLGLSHVWSVCATARMVKL</sequence>
<protein>
    <submittedName>
        <fullName evidence="1">Uncharacterized protein</fullName>
    </submittedName>
</protein>
<evidence type="ECO:0000313" key="1">
    <source>
        <dbReference type="EMBL" id="KAK3774755.1"/>
    </source>
</evidence>
<keyword evidence="2" id="KW-1185">Reference proteome</keyword>
<proteinExistence type="predicted"/>
<reference evidence="1" key="1">
    <citation type="journal article" date="2023" name="G3 (Bethesda)">
        <title>A reference genome for the long-term kleptoplast-retaining sea slug Elysia crispata morphotype clarki.</title>
        <authorList>
            <person name="Eastman K.E."/>
            <person name="Pendleton A.L."/>
            <person name="Shaikh M.A."/>
            <person name="Suttiyut T."/>
            <person name="Ogas R."/>
            <person name="Tomko P."/>
            <person name="Gavelis G."/>
            <person name="Widhalm J.R."/>
            <person name="Wisecaver J.H."/>
        </authorList>
    </citation>
    <scope>NUCLEOTIDE SEQUENCE</scope>
    <source>
        <strain evidence="1">ECLA1</strain>
    </source>
</reference>
<name>A0AAE0ZSH4_9GAST</name>
<dbReference type="Proteomes" id="UP001283361">
    <property type="component" value="Unassembled WGS sequence"/>
</dbReference>
<dbReference type="AlphaFoldDB" id="A0AAE0ZSH4"/>
<comment type="caution">
    <text evidence="1">The sequence shown here is derived from an EMBL/GenBank/DDBJ whole genome shotgun (WGS) entry which is preliminary data.</text>
</comment>
<evidence type="ECO:0000313" key="2">
    <source>
        <dbReference type="Proteomes" id="UP001283361"/>
    </source>
</evidence>